<reference evidence="2 3" key="1">
    <citation type="submission" date="2023-05" db="EMBL/GenBank/DDBJ databases">
        <title>B98-5 Cell Line De Novo Hybrid Assembly: An Optical Mapping Approach.</title>
        <authorList>
            <person name="Kananen K."/>
            <person name="Auerbach J.A."/>
            <person name="Kautto E."/>
            <person name="Blachly J.S."/>
        </authorList>
    </citation>
    <scope>NUCLEOTIDE SEQUENCE [LARGE SCALE GENOMIC DNA]</scope>
    <source>
        <strain evidence="2">B95-8</strain>
        <tissue evidence="2">Cell line</tissue>
    </source>
</reference>
<dbReference type="Proteomes" id="UP001266305">
    <property type="component" value="Unassembled WGS sequence"/>
</dbReference>
<evidence type="ECO:0000313" key="3">
    <source>
        <dbReference type="Proteomes" id="UP001266305"/>
    </source>
</evidence>
<proteinExistence type="predicted"/>
<comment type="caution">
    <text evidence="2">The sequence shown here is derived from an EMBL/GenBank/DDBJ whole genome shotgun (WGS) entry which is preliminary data.</text>
</comment>
<dbReference type="EMBL" id="JASSZA010000018">
    <property type="protein sequence ID" value="KAK2089490.1"/>
    <property type="molecule type" value="Genomic_DNA"/>
</dbReference>
<sequence length="156" mass="17169">MTLVAGAVVLPVPQQGSSSCSVNGTGSPSDRCLELREGRAPYYGLKKEARREIPRQKSTISLITAVLAGYQMQPFMKSTQAKEQSMLLRQPEGKSNPASEVEKYLSFSVEDKGPEAAELPNIEWGCVAQVEVEKFTALPMQDEQDAERRHLVMIAL</sequence>
<keyword evidence="3" id="KW-1185">Reference proteome</keyword>
<name>A0ABQ9TYA7_SAGOE</name>
<accession>A0ABQ9TYA7</accession>
<protein>
    <submittedName>
        <fullName evidence="2">Uncharacterized protein</fullName>
    </submittedName>
</protein>
<organism evidence="2 3">
    <name type="scientific">Saguinus oedipus</name>
    <name type="common">Cotton-top tamarin</name>
    <name type="synonym">Oedipomidas oedipus</name>
    <dbReference type="NCBI Taxonomy" id="9490"/>
    <lineage>
        <taxon>Eukaryota</taxon>
        <taxon>Metazoa</taxon>
        <taxon>Chordata</taxon>
        <taxon>Craniata</taxon>
        <taxon>Vertebrata</taxon>
        <taxon>Euteleostomi</taxon>
        <taxon>Mammalia</taxon>
        <taxon>Eutheria</taxon>
        <taxon>Euarchontoglires</taxon>
        <taxon>Primates</taxon>
        <taxon>Haplorrhini</taxon>
        <taxon>Platyrrhini</taxon>
        <taxon>Cebidae</taxon>
        <taxon>Callitrichinae</taxon>
        <taxon>Saguinus</taxon>
    </lineage>
</organism>
<gene>
    <name evidence="2" type="ORF">P7K49_032156</name>
</gene>
<evidence type="ECO:0000256" key="1">
    <source>
        <dbReference type="SAM" id="MobiDB-lite"/>
    </source>
</evidence>
<feature type="region of interest" description="Disordered" evidence="1">
    <location>
        <begin position="81"/>
        <end position="100"/>
    </location>
</feature>
<evidence type="ECO:0000313" key="2">
    <source>
        <dbReference type="EMBL" id="KAK2089490.1"/>
    </source>
</evidence>